<dbReference type="AlphaFoldDB" id="A0A0B1SH98"/>
<name>A0A0B1SH98_OESDE</name>
<dbReference type="OrthoDB" id="19329at2759"/>
<organism evidence="1 2">
    <name type="scientific">Oesophagostomum dentatum</name>
    <name type="common">Nodular worm</name>
    <dbReference type="NCBI Taxonomy" id="61180"/>
    <lineage>
        <taxon>Eukaryota</taxon>
        <taxon>Metazoa</taxon>
        <taxon>Ecdysozoa</taxon>
        <taxon>Nematoda</taxon>
        <taxon>Chromadorea</taxon>
        <taxon>Rhabditida</taxon>
        <taxon>Rhabditina</taxon>
        <taxon>Rhabditomorpha</taxon>
        <taxon>Strongyloidea</taxon>
        <taxon>Strongylidae</taxon>
        <taxon>Oesophagostomum</taxon>
    </lineage>
</organism>
<evidence type="ECO:0000313" key="2">
    <source>
        <dbReference type="Proteomes" id="UP000053660"/>
    </source>
</evidence>
<dbReference type="EMBL" id="KN574323">
    <property type="protein sequence ID" value="KHJ83261.1"/>
    <property type="molecule type" value="Genomic_DNA"/>
</dbReference>
<protein>
    <submittedName>
        <fullName evidence="1">Uncharacterized protein</fullName>
    </submittedName>
</protein>
<keyword evidence="2" id="KW-1185">Reference proteome</keyword>
<accession>A0A0B1SH98</accession>
<dbReference type="Proteomes" id="UP000053660">
    <property type="component" value="Unassembled WGS sequence"/>
</dbReference>
<sequence>MEINQMLAKAAIEKARGLYPALAWTGSTGVIAKQAAKDIKYVERYRRRFDLRVGLKSNKLFKTRGRVGDN</sequence>
<reference evidence="1 2" key="1">
    <citation type="submission" date="2014-03" db="EMBL/GenBank/DDBJ databases">
        <title>Draft genome of the hookworm Oesophagostomum dentatum.</title>
        <authorList>
            <person name="Mitreva M."/>
        </authorList>
    </citation>
    <scope>NUCLEOTIDE SEQUENCE [LARGE SCALE GENOMIC DNA]</scope>
    <source>
        <strain evidence="1 2">OD-Hann</strain>
    </source>
</reference>
<gene>
    <name evidence="1" type="ORF">OESDEN_17042</name>
</gene>
<proteinExistence type="predicted"/>
<evidence type="ECO:0000313" key="1">
    <source>
        <dbReference type="EMBL" id="KHJ83261.1"/>
    </source>
</evidence>